<organism evidence="2 3">
    <name type="scientific">Streptomyces coacervatus</name>
    <dbReference type="NCBI Taxonomy" id="647381"/>
    <lineage>
        <taxon>Bacteria</taxon>
        <taxon>Bacillati</taxon>
        <taxon>Actinomycetota</taxon>
        <taxon>Actinomycetes</taxon>
        <taxon>Kitasatosporales</taxon>
        <taxon>Streptomycetaceae</taxon>
        <taxon>Streptomyces</taxon>
    </lineage>
</organism>
<protein>
    <submittedName>
        <fullName evidence="2">Helix-turn-helix transcriptional regulator</fullName>
    </submittedName>
</protein>
<dbReference type="InterPro" id="IPR043917">
    <property type="entry name" value="DUF5753"/>
</dbReference>
<dbReference type="Pfam" id="PF19054">
    <property type="entry name" value="DUF5753"/>
    <property type="match status" value="1"/>
</dbReference>
<evidence type="ECO:0000313" key="2">
    <source>
        <dbReference type="EMBL" id="GAA3803471.1"/>
    </source>
</evidence>
<dbReference type="Pfam" id="PF13560">
    <property type="entry name" value="HTH_31"/>
    <property type="match status" value="1"/>
</dbReference>
<dbReference type="CDD" id="cd00093">
    <property type="entry name" value="HTH_XRE"/>
    <property type="match status" value="1"/>
</dbReference>
<dbReference type="InterPro" id="IPR001387">
    <property type="entry name" value="Cro/C1-type_HTH"/>
</dbReference>
<comment type="caution">
    <text evidence="2">The sequence shown here is derived from an EMBL/GenBank/DDBJ whole genome shotgun (WGS) entry which is preliminary data.</text>
</comment>
<dbReference type="Proteomes" id="UP001501009">
    <property type="component" value="Unassembled WGS sequence"/>
</dbReference>
<sequence>MLDRVTGVGHTVTMTRPTQPRQGQVSTVLARRLGGELLRLRDTAGKTQQQAAESINATGTKVVKMERGWVPMRDPDIRVLCEFYGLDDTKALARLLDLARLDRERRKAKGWWRGTVDSGAMAEYLAMEDAATRIRSWQSSLIPGLFQIPEYTRALCVANAAWEDPDDIERDVEVKQKRQVRLLGERPLQLHAVIWEAALRQEIGGPHTRRAQLERLLEVTELPNVRLQVLPFRTGAHPCISGPFSILSFAEDDALDVVQSDGLTDMVWVENEAGSSTYGDLFDRTSRLSLAPRDSVTLIDSLRKET</sequence>
<dbReference type="InterPro" id="IPR010982">
    <property type="entry name" value="Lambda_DNA-bd_dom_sf"/>
</dbReference>
<proteinExistence type="predicted"/>
<reference evidence="3" key="1">
    <citation type="journal article" date="2019" name="Int. J. Syst. Evol. Microbiol.">
        <title>The Global Catalogue of Microorganisms (GCM) 10K type strain sequencing project: providing services to taxonomists for standard genome sequencing and annotation.</title>
        <authorList>
            <consortium name="The Broad Institute Genomics Platform"/>
            <consortium name="The Broad Institute Genome Sequencing Center for Infectious Disease"/>
            <person name="Wu L."/>
            <person name="Ma J."/>
        </authorList>
    </citation>
    <scope>NUCLEOTIDE SEQUENCE [LARGE SCALE GENOMIC DNA]</scope>
    <source>
        <strain evidence="3">JCM 17138</strain>
    </source>
</reference>
<feature type="domain" description="DUF5753" evidence="1">
    <location>
        <begin position="122"/>
        <end position="300"/>
    </location>
</feature>
<name>A0ABP7HVS8_9ACTN</name>
<evidence type="ECO:0000259" key="1">
    <source>
        <dbReference type="Pfam" id="PF19054"/>
    </source>
</evidence>
<dbReference type="SUPFAM" id="SSF47413">
    <property type="entry name" value="lambda repressor-like DNA-binding domains"/>
    <property type="match status" value="1"/>
</dbReference>
<keyword evidence="3" id="KW-1185">Reference proteome</keyword>
<evidence type="ECO:0000313" key="3">
    <source>
        <dbReference type="Proteomes" id="UP001501009"/>
    </source>
</evidence>
<gene>
    <name evidence="2" type="ORF">GCM10022403_041860</name>
</gene>
<dbReference type="EMBL" id="BAABDE010000018">
    <property type="protein sequence ID" value="GAA3803471.1"/>
    <property type="molecule type" value="Genomic_DNA"/>
</dbReference>
<accession>A0ABP7HVS8</accession>